<dbReference type="InterPro" id="IPR011006">
    <property type="entry name" value="CheY-like_superfamily"/>
</dbReference>
<dbReference type="EMBL" id="CP117834">
    <property type="protein sequence ID" value="WDF02079.1"/>
    <property type="molecule type" value="Genomic_DNA"/>
</dbReference>
<dbReference type="PANTHER" id="PTHR44591:SF3">
    <property type="entry name" value="RESPONSE REGULATORY DOMAIN-CONTAINING PROTEIN"/>
    <property type="match status" value="1"/>
</dbReference>
<gene>
    <name evidence="4" type="ORF">PQ477_11145</name>
</gene>
<protein>
    <submittedName>
        <fullName evidence="4">Response regulator</fullName>
    </submittedName>
</protein>
<dbReference type="RefSeq" id="WP_274271822.1">
    <property type="nucleotide sequence ID" value="NZ_CP117834.1"/>
</dbReference>
<evidence type="ECO:0000313" key="4">
    <source>
        <dbReference type="EMBL" id="WDF02079.1"/>
    </source>
</evidence>
<dbReference type="Pfam" id="PF00072">
    <property type="entry name" value="Response_reg"/>
    <property type="match status" value="1"/>
</dbReference>
<dbReference type="Gene3D" id="3.40.50.2300">
    <property type="match status" value="1"/>
</dbReference>
<accession>A0ABY7W0X1</accession>
<dbReference type="SUPFAM" id="SSF52172">
    <property type="entry name" value="CheY-like"/>
    <property type="match status" value="1"/>
</dbReference>
<dbReference type="PANTHER" id="PTHR44591">
    <property type="entry name" value="STRESS RESPONSE REGULATOR PROTEIN 1"/>
    <property type="match status" value="1"/>
</dbReference>
<evidence type="ECO:0000259" key="3">
    <source>
        <dbReference type="PROSITE" id="PS50110"/>
    </source>
</evidence>
<feature type="domain" description="Response regulatory" evidence="3">
    <location>
        <begin position="3"/>
        <end position="120"/>
    </location>
</feature>
<feature type="modified residue" description="4-aspartylphosphate" evidence="2">
    <location>
        <position position="52"/>
    </location>
</feature>
<sequence length="126" mass="14274">MARILVADDELVLRMLIVDSLEDLEVDIDEAQDGQEAVDLLYQNEYDLIILDYMMPRLTGIEVIDAITNMDEMAQRPHILMLTAKSQQRDQEEIIAKGADSFIAKPFSPLVLVEKVEGILSEILLK</sequence>
<dbReference type="InterPro" id="IPR001789">
    <property type="entry name" value="Sig_transdc_resp-reg_receiver"/>
</dbReference>
<evidence type="ECO:0000313" key="5">
    <source>
        <dbReference type="Proteomes" id="UP001215143"/>
    </source>
</evidence>
<evidence type="ECO:0000256" key="1">
    <source>
        <dbReference type="ARBA" id="ARBA00022553"/>
    </source>
</evidence>
<dbReference type="InterPro" id="IPR050595">
    <property type="entry name" value="Bact_response_regulator"/>
</dbReference>
<dbReference type="SMART" id="SM00448">
    <property type="entry name" value="REC"/>
    <property type="match status" value="1"/>
</dbReference>
<organism evidence="4 5">
    <name type="scientific">Shouchella hunanensis</name>
    <dbReference type="NCBI Taxonomy" id="766894"/>
    <lineage>
        <taxon>Bacteria</taxon>
        <taxon>Bacillati</taxon>
        <taxon>Bacillota</taxon>
        <taxon>Bacilli</taxon>
        <taxon>Bacillales</taxon>
        <taxon>Bacillaceae</taxon>
        <taxon>Shouchella</taxon>
    </lineage>
</organism>
<dbReference type="PROSITE" id="PS50110">
    <property type="entry name" value="RESPONSE_REGULATORY"/>
    <property type="match status" value="1"/>
</dbReference>
<name>A0ABY7W0X1_9BACI</name>
<proteinExistence type="predicted"/>
<reference evidence="4 5" key="1">
    <citation type="submission" date="2023-02" db="EMBL/GenBank/DDBJ databases">
        <authorList>
            <person name="Liu G."/>
        </authorList>
    </citation>
    <scope>NUCLEOTIDE SEQUENCE [LARGE SCALE GENOMIC DNA]</scope>
    <source>
        <strain evidence="4 5">DSM 23008</strain>
    </source>
</reference>
<dbReference type="Proteomes" id="UP001215143">
    <property type="component" value="Chromosome"/>
</dbReference>
<keyword evidence="1 2" id="KW-0597">Phosphoprotein</keyword>
<keyword evidence="5" id="KW-1185">Reference proteome</keyword>
<dbReference type="CDD" id="cd17546">
    <property type="entry name" value="REC_hyHK_CKI1_RcsC-like"/>
    <property type="match status" value="1"/>
</dbReference>
<evidence type="ECO:0000256" key="2">
    <source>
        <dbReference type="PROSITE-ProRule" id="PRU00169"/>
    </source>
</evidence>